<reference evidence="2 3" key="1">
    <citation type="submission" date="2019-02" db="EMBL/GenBank/DDBJ databases">
        <title>Deep-cultivation of Planctomycetes and their phenomic and genomic characterization uncovers novel biology.</title>
        <authorList>
            <person name="Wiegand S."/>
            <person name="Jogler M."/>
            <person name="Boedeker C."/>
            <person name="Pinto D."/>
            <person name="Vollmers J."/>
            <person name="Rivas-Marin E."/>
            <person name="Kohn T."/>
            <person name="Peeters S.H."/>
            <person name="Heuer A."/>
            <person name="Rast P."/>
            <person name="Oberbeckmann S."/>
            <person name="Bunk B."/>
            <person name="Jeske O."/>
            <person name="Meyerdierks A."/>
            <person name="Storesund J.E."/>
            <person name="Kallscheuer N."/>
            <person name="Luecker S."/>
            <person name="Lage O.M."/>
            <person name="Pohl T."/>
            <person name="Merkel B.J."/>
            <person name="Hornburger P."/>
            <person name="Mueller R.-W."/>
            <person name="Bruemmer F."/>
            <person name="Labrenz M."/>
            <person name="Spormann A.M."/>
            <person name="Op den Camp H."/>
            <person name="Overmann J."/>
            <person name="Amann R."/>
            <person name="Jetten M.S.M."/>
            <person name="Mascher T."/>
            <person name="Medema M.H."/>
            <person name="Devos D.P."/>
            <person name="Kaster A.-K."/>
            <person name="Ovreas L."/>
            <person name="Rohde M."/>
            <person name="Galperin M.Y."/>
            <person name="Jogler C."/>
        </authorList>
    </citation>
    <scope>NUCLEOTIDE SEQUENCE [LARGE SCALE GENOMIC DNA]</scope>
    <source>
        <strain evidence="2 3">Pla175</strain>
    </source>
</reference>
<organism evidence="2 3">
    <name type="scientific">Pirellulimonas nuda</name>
    <dbReference type="NCBI Taxonomy" id="2528009"/>
    <lineage>
        <taxon>Bacteria</taxon>
        <taxon>Pseudomonadati</taxon>
        <taxon>Planctomycetota</taxon>
        <taxon>Planctomycetia</taxon>
        <taxon>Pirellulales</taxon>
        <taxon>Lacipirellulaceae</taxon>
        <taxon>Pirellulimonas</taxon>
    </lineage>
</organism>
<keyword evidence="3" id="KW-1185">Reference proteome</keyword>
<name>A0A518DIZ0_9BACT</name>
<proteinExistence type="predicted"/>
<keyword evidence="1" id="KW-0732">Signal</keyword>
<protein>
    <recommendedName>
        <fullName evidence="4">PEP-CTERM protein-sorting domain-containing protein</fullName>
    </recommendedName>
</protein>
<sequence precursor="true">MMRQLESAWTRSIPSVLLVTAATAANAASITVQSVDMGGNFPAGAEIVAATPAESSFGDDADASLAQSFTVVDPLSLRRIFLMYQNDDRAPGDKALTMTISRVADVDAATHDDPPLPADVLLTDSVTFPYVDGVDTIAAITLDAPLDLAAGGYLLRFSGTTNPGWEWFRTTAGSGGSVYAGGKGYEDGVEKDQGGRDFSLALSSVPEPSSVAMILSAAFGLLLAPQRLRRLV</sequence>
<feature type="chain" id="PRO_5022225710" description="PEP-CTERM protein-sorting domain-containing protein" evidence="1">
    <location>
        <begin position="28"/>
        <end position="232"/>
    </location>
</feature>
<evidence type="ECO:0008006" key="4">
    <source>
        <dbReference type="Google" id="ProtNLM"/>
    </source>
</evidence>
<dbReference type="AlphaFoldDB" id="A0A518DIZ0"/>
<dbReference type="RefSeq" id="WP_145291567.1">
    <property type="nucleotide sequence ID" value="NZ_CP036291.1"/>
</dbReference>
<evidence type="ECO:0000313" key="2">
    <source>
        <dbReference type="EMBL" id="QDU91445.1"/>
    </source>
</evidence>
<accession>A0A518DIZ0</accession>
<dbReference type="OrthoDB" id="9852428at2"/>
<gene>
    <name evidence="2" type="ORF">Pla175_48730</name>
</gene>
<dbReference type="EMBL" id="CP036291">
    <property type="protein sequence ID" value="QDU91445.1"/>
    <property type="molecule type" value="Genomic_DNA"/>
</dbReference>
<evidence type="ECO:0000256" key="1">
    <source>
        <dbReference type="SAM" id="SignalP"/>
    </source>
</evidence>
<evidence type="ECO:0000313" key="3">
    <source>
        <dbReference type="Proteomes" id="UP000317429"/>
    </source>
</evidence>
<dbReference type="KEGG" id="pnd:Pla175_48730"/>
<dbReference type="Proteomes" id="UP000317429">
    <property type="component" value="Chromosome"/>
</dbReference>
<feature type="signal peptide" evidence="1">
    <location>
        <begin position="1"/>
        <end position="27"/>
    </location>
</feature>